<evidence type="ECO:0000313" key="1">
    <source>
        <dbReference type="EMBL" id="KAL2551321.1"/>
    </source>
</evidence>
<protein>
    <submittedName>
        <fullName evidence="1">Uncharacterized protein</fullName>
    </submittedName>
</protein>
<evidence type="ECO:0000313" key="2">
    <source>
        <dbReference type="Proteomes" id="UP001604277"/>
    </source>
</evidence>
<comment type="caution">
    <text evidence="1">The sequence shown here is derived from an EMBL/GenBank/DDBJ whole genome shotgun (WGS) entry which is preliminary data.</text>
</comment>
<accession>A0ABD1WNQ6</accession>
<dbReference type="Proteomes" id="UP001604277">
    <property type="component" value="Unassembled WGS sequence"/>
</dbReference>
<dbReference type="AlphaFoldDB" id="A0ABD1WNQ6"/>
<proteinExistence type="predicted"/>
<name>A0ABD1WNQ6_9LAMI</name>
<keyword evidence="2" id="KW-1185">Reference proteome</keyword>
<sequence length="130" mass="14593">MASGAIQWEEEAVSSAIRHRIGEVEPNLEDPITHVLDFGRRCKSQDVLQWSKIENLFFNCACKEPLPYQSYSFEKPKVGPYILRARKFVALLVFMPPCNTRVAGNPHLARALSAIVTNAGTRPTSTTRHP</sequence>
<organism evidence="1 2">
    <name type="scientific">Forsythia ovata</name>
    <dbReference type="NCBI Taxonomy" id="205694"/>
    <lineage>
        <taxon>Eukaryota</taxon>
        <taxon>Viridiplantae</taxon>
        <taxon>Streptophyta</taxon>
        <taxon>Embryophyta</taxon>
        <taxon>Tracheophyta</taxon>
        <taxon>Spermatophyta</taxon>
        <taxon>Magnoliopsida</taxon>
        <taxon>eudicotyledons</taxon>
        <taxon>Gunneridae</taxon>
        <taxon>Pentapetalae</taxon>
        <taxon>asterids</taxon>
        <taxon>lamiids</taxon>
        <taxon>Lamiales</taxon>
        <taxon>Oleaceae</taxon>
        <taxon>Forsythieae</taxon>
        <taxon>Forsythia</taxon>
    </lineage>
</organism>
<dbReference type="EMBL" id="JBFOLJ010000002">
    <property type="protein sequence ID" value="KAL2551321.1"/>
    <property type="molecule type" value="Genomic_DNA"/>
</dbReference>
<gene>
    <name evidence="1" type="ORF">Fot_04940</name>
</gene>
<reference evidence="2" key="1">
    <citation type="submission" date="2024-07" db="EMBL/GenBank/DDBJ databases">
        <title>Two chromosome-level genome assemblies of Korean endemic species Abeliophyllum distichum and Forsythia ovata (Oleaceae).</title>
        <authorList>
            <person name="Jang H."/>
        </authorList>
    </citation>
    <scope>NUCLEOTIDE SEQUENCE [LARGE SCALE GENOMIC DNA]</scope>
</reference>